<keyword evidence="2 4" id="KW-0863">Zinc-finger</keyword>
<dbReference type="InterPro" id="IPR017907">
    <property type="entry name" value="Znf_RING_CS"/>
</dbReference>
<dbReference type="AlphaFoldDB" id="A0AAW1RNR0"/>
<dbReference type="PROSITE" id="PS00518">
    <property type="entry name" value="ZF_RING_1"/>
    <property type="match status" value="1"/>
</dbReference>
<reference evidence="8 9" key="1">
    <citation type="journal article" date="2024" name="Nat. Commun.">
        <title>Phylogenomics reveals the evolutionary origins of lichenization in chlorophyte algae.</title>
        <authorList>
            <person name="Puginier C."/>
            <person name="Libourel C."/>
            <person name="Otte J."/>
            <person name="Skaloud P."/>
            <person name="Haon M."/>
            <person name="Grisel S."/>
            <person name="Petersen M."/>
            <person name="Berrin J.G."/>
            <person name="Delaux P.M."/>
            <person name="Dal Grande F."/>
            <person name="Keller J."/>
        </authorList>
    </citation>
    <scope>NUCLEOTIDE SEQUENCE [LARGE SCALE GENOMIC DNA]</scope>
    <source>
        <strain evidence="8 9">SAG 2145</strain>
    </source>
</reference>
<protein>
    <recommendedName>
        <fullName evidence="7">RING-type domain-containing protein</fullName>
    </recommendedName>
</protein>
<proteinExistence type="predicted"/>
<feature type="domain" description="RING-type" evidence="7">
    <location>
        <begin position="3"/>
        <end position="45"/>
    </location>
</feature>
<dbReference type="Pfam" id="PF14634">
    <property type="entry name" value="zf-RING_5"/>
    <property type="match status" value="1"/>
</dbReference>
<dbReference type="InterPro" id="IPR001841">
    <property type="entry name" value="Znf_RING"/>
</dbReference>
<evidence type="ECO:0000256" key="5">
    <source>
        <dbReference type="SAM" id="Coils"/>
    </source>
</evidence>
<dbReference type="PROSITE" id="PS50089">
    <property type="entry name" value="ZF_RING_2"/>
    <property type="match status" value="1"/>
</dbReference>
<dbReference type="SUPFAM" id="SSF57850">
    <property type="entry name" value="RING/U-box"/>
    <property type="match status" value="1"/>
</dbReference>
<evidence type="ECO:0000313" key="9">
    <source>
        <dbReference type="Proteomes" id="UP001438707"/>
    </source>
</evidence>
<dbReference type="EMBL" id="JALJOS010000008">
    <property type="protein sequence ID" value="KAK9835710.1"/>
    <property type="molecule type" value="Genomic_DNA"/>
</dbReference>
<dbReference type="InterPro" id="IPR055328">
    <property type="entry name" value="HEI10-like"/>
</dbReference>
<organism evidence="8 9">
    <name type="scientific">Apatococcus lobatus</name>
    <dbReference type="NCBI Taxonomy" id="904363"/>
    <lineage>
        <taxon>Eukaryota</taxon>
        <taxon>Viridiplantae</taxon>
        <taxon>Chlorophyta</taxon>
        <taxon>core chlorophytes</taxon>
        <taxon>Trebouxiophyceae</taxon>
        <taxon>Chlorellales</taxon>
        <taxon>Chlorellaceae</taxon>
        <taxon>Apatococcus</taxon>
    </lineage>
</organism>
<feature type="region of interest" description="Disordered" evidence="6">
    <location>
        <begin position="223"/>
        <end position="260"/>
    </location>
</feature>
<evidence type="ECO:0000313" key="8">
    <source>
        <dbReference type="EMBL" id="KAK9835710.1"/>
    </source>
</evidence>
<accession>A0AAW1RNR0</accession>
<name>A0AAW1RNR0_9CHLO</name>
<dbReference type="Proteomes" id="UP001438707">
    <property type="component" value="Unassembled WGS sequence"/>
</dbReference>
<evidence type="ECO:0000256" key="4">
    <source>
        <dbReference type="PROSITE-ProRule" id="PRU00175"/>
    </source>
</evidence>
<dbReference type="PANTHER" id="PTHR47384:SF2">
    <property type="entry name" value="E3 UBIQUITIN-PROTEIN LIGASE CCNB1IP1 HOMOLOG"/>
    <property type="match status" value="1"/>
</dbReference>
<keyword evidence="5" id="KW-0175">Coiled coil</keyword>
<evidence type="ECO:0000256" key="6">
    <source>
        <dbReference type="SAM" id="MobiDB-lite"/>
    </source>
</evidence>
<keyword evidence="1" id="KW-0479">Metal-binding</keyword>
<sequence length="313" mass="35302">MKCNSCWSELGQQRAAATTCGHLFCLDCARNILSDGSSGTCTICETLLTQSNFRAITVDQEASTCKLALVGQTPETTLNSALASISFFLQQRELVHNRQEAQWKRKVSKVEAAAKKKLQEIHNAYNEAKRRYDEVLQAKTTLEKDNEELHHKFKQKAMQHRRIQELNQRLQAEQEMMQRQPRSLPPYPSNLSPADKRIALPSLGPGRTVRTVHHERQVFPQGDEFRLSPEPTGQKFKKRKSMPGGQGLPRSFGDAPGADALSPVLRQGFAYGQQPVHTNPLQDTLQPAIQSTFGLPEFRPERHEHLKCQLGKL</sequence>
<dbReference type="PANTHER" id="PTHR47384">
    <property type="entry name" value="E3 UBIQUITIN-PROTEIN LIGASE CCNB1IP1 HOMOLOG"/>
    <property type="match status" value="1"/>
</dbReference>
<keyword evidence="3" id="KW-0862">Zinc</keyword>
<feature type="coiled-coil region" evidence="5">
    <location>
        <begin position="111"/>
        <end position="180"/>
    </location>
</feature>
<gene>
    <name evidence="8" type="ORF">WJX74_006482</name>
</gene>
<dbReference type="InterPro" id="IPR013083">
    <property type="entry name" value="Znf_RING/FYVE/PHD"/>
</dbReference>
<keyword evidence="9" id="KW-1185">Reference proteome</keyword>
<evidence type="ECO:0000256" key="3">
    <source>
        <dbReference type="ARBA" id="ARBA00022833"/>
    </source>
</evidence>
<evidence type="ECO:0000256" key="1">
    <source>
        <dbReference type="ARBA" id="ARBA00022723"/>
    </source>
</evidence>
<evidence type="ECO:0000256" key="2">
    <source>
        <dbReference type="ARBA" id="ARBA00022771"/>
    </source>
</evidence>
<comment type="caution">
    <text evidence="8">The sequence shown here is derived from an EMBL/GenBank/DDBJ whole genome shotgun (WGS) entry which is preliminary data.</text>
</comment>
<dbReference type="Gene3D" id="3.30.40.10">
    <property type="entry name" value="Zinc/RING finger domain, C3HC4 (zinc finger)"/>
    <property type="match status" value="1"/>
</dbReference>
<dbReference type="GO" id="GO:0008270">
    <property type="term" value="F:zinc ion binding"/>
    <property type="evidence" value="ECO:0007669"/>
    <property type="project" value="UniProtKB-KW"/>
</dbReference>
<evidence type="ECO:0000259" key="7">
    <source>
        <dbReference type="PROSITE" id="PS50089"/>
    </source>
</evidence>